<sequence length="158" mass="18318">MKAMLLVVLATLLVETTAISNMTRQINSRLGPSLQSYKILFIPASVFKSHYAILQPLISTLAERGHEVSVLSHVYLSQRHPNVSYYDYEYDLDDFFNMDHFRNTYETAKCVRDIANFTRHFATKIYDDPVVKNIIAKRNEFDLVISDQFAFLVNFELV</sequence>
<feature type="signal peptide" evidence="1">
    <location>
        <begin position="1"/>
        <end position="18"/>
    </location>
</feature>
<reference evidence="3" key="1">
    <citation type="submission" date="2025-08" db="UniProtKB">
        <authorList>
            <consortium name="RefSeq"/>
        </authorList>
    </citation>
    <scope>IDENTIFICATION</scope>
    <source>
        <tissue evidence="3">Whole organism</tissue>
    </source>
</reference>
<dbReference type="RefSeq" id="XP_018018646.1">
    <property type="nucleotide sequence ID" value="XM_018163157.2"/>
</dbReference>
<dbReference type="GeneID" id="108675163"/>
<gene>
    <name evidence="3" type="primary">LOC108675163</name>
</gene>
<evidence type="ECO:0000256" key="1">
    <source>
        <dbReference type="SAM" id="SignalP"/>
    </source>
</evidence>
<keyword evidence="1" id="KW-0732">Signal</keyword>
<dbReference type="AlphaFoldDB" id="A0A8B7P0N9"/>
<feature type="chain" id="PRO_5034939116" evidence="1">
    <location>
        <begin position="19"/>
        <end position="158"/>
    </location>
</feature>
<dbReference type="Proteomes" id="UP000694843">
    <property type="component" value="Unplaced"/>
</dbReference>
<dbReference type="Gene3D" id="3.40.50.2000">
    <property type="entry name" value="Glycogen Phosphorylase B"/>
    <property type="match status" value="1"/>
</dbReference>
<proteinExistence type="predicted"/>
<keyword evidence="2" id="KW-1185">Reference proteome</keyword>
<name>A0A8B7P0N9_HYAAZ</name>
<evidence type="ECO:0000313" key="3">
    <source>
        <dbReference type="RefSeq" id="XP_018018646.1"/>
    </source>
</evidence>
<evidence type="ECO:0000313" key="2">
    <source>
        <dbReference type="Proteomes" id="UP000694843"/>
    </source>
</evidence>
<dbReference type="SUPFAM" id="SSF53756">
    <property type="entry name" value="UDP-Glycosyltransferase/glycogen phosphorylase"/>
    <property type="match status" value="1"/>
</dbReference>
<organism evidence="2 3">
    <name type="scientific">Hyalella azteca</name>
    <name type="common">Amphipod</name>
    <dbReference type="NCBI Taxonomy" id="294128"/>
    <lineage>
        <taxon>Eukaryota</taxon>
        <taxon>Metazoa</taxon>
        <taxon>Ecdysozoa</taxon>
        <taxon>Arthropoda</taxon>
        <taxon>Crustacea</taxon>
        <taxon>Multicrustacea</taxon>
        <taxon>Malacostraca</taxon>
        <taxon>Eumalacostraca</taxon>
        <taxon>Peracarida</taxon>
        <taxon>Amphipoda</taxon>
        <taxon>Senticaudata</taxon>
        <taxon>Talitrida</taxon>
        <taxon>Talitroidea</taxon>
        <taxon>Hyalellidae</taxon>
        <taxon>Hyalella</taxon>
    </lineage>
</organism>
<accession>A0A8B7P0N9</accession>
<dbReference type="KEGG" id="hazt:108675163"/>
<protein>
    <submittedName>
        <fullName evidence="3">Uncharacterized protein LOC108675163</fullName>
    </submittedName>
</protein>
<dbReference type="OrthoDB" id="6369539at2759"/>